<gene>
    <name evidence="2" type="ORF">NPIL_11971</name>
</gene>
<organism evidence="2 3">
    <name type="scientific">Nephila pilipes</name>
    <name type="common">Giant wood spider</name>
    <name type="synonym">Nephila maculata</name>
    <dbReference type="NCBI Taxonomy" id="299642"/>
    <lineage>
        <taxon>Eukaryota</taxon>
        <taxon>Metazoa</taxon>
        <taxon>Ecdysozoa</taxon>
        <taxon>Arthropoda</taxon>
        <taxon>Chelicerata</taxon>
        <taxon>Arachnida</taxon>
        <taxon>Araneae</taxon>
        <taxon>Araneomorphae</taxon>
        <taxon>Entelegynae</taxon>
        <taxon>Araneoidea</taxon>
        <taxon>Nephilidae</taxon>
        <taxon>Nephila</taxon>
    </lineage>
</organism>
<feature type="region of interest" description="Disordered" evidence="1">
    <location>
        <begin position="70"/>
        <end position="112"/>
    </location>
</feature>
<feature type="region of interest" description="Disordered" evidence="1">
    <location>
        <begin position="1"/>
        <end position="36"/>
    </location>
</feature>
<evidence type="ECO:0000256" key="1">
    <source>
        <dbReference type="SAM" id="MobiDB-lite"/>
    </source>
</evidence>
<feature type="compositionally biased region" description="Basic and acidic residues" evidence="1">
    <location>
        <begin position="73"/>
        <end position="86"/>
    </location>
</feature>
<dbReference type="EMBL" id="BMAW01085508">
    <property type="protein sequence ID" value="GFU43283.1"/>
    <property type="molecule type" value="Genomic_DNA"/>
</dbReference>
<dbReference type="AlphaFoldDB" id="A0A8X6QY66"/>
<proteinExistence type="predicted"/>
<feature type="compositionally biased region" description="Basic residues" evidence="1">
    <location>
        <begin position="12"/>
        <end position="28"/>
    </location>
</feature>
<evidence type="ECO:0000313" key="2">
    <source>
        <dbReference type="EMBL" id="GFU43283.1"/>
    </source>
</evidence>
<feature type="compositionally biased region" description="Basic and acidic residues" evidence="1">
    <location>
        <begin position="95"/>
        <end position="112"/>
    </location>
</feature>
<comment type="caution">
    <text evidence="2">The sequence shown here is derived from an EMBL/GenBank/DDBJ whole genome shotgun (WGS) entry which is preliminary data.</text>
</comment>
<name>A0A8X6QY66_NEPPI</name>
<dbReference type="Proteomes" id="UP000887013">
    <property type="component" value="Unassembled WGS sequence"/>
</dbReference>
<protein>
    <submittedName>
        <fullName evidence="2">Uncharacterized protein</fullName>
    </submittedName>
</protein>
<evidence type="ECO:0000313" key="3">
    <source>
        <dbReference type="Proteomes" id="UP000887013"/>
    </source>
</evidence>
<accession>A0A8X6QY66</accession>
<keyword evidence="3" id="KW-1185">Reference proteome</keyword>
<reference evidence="2" key="1">
    <citation type="submission" date="2020-08" db="EMBL/GenBank/DDBJ databases">
        <title>Multicomponent nature underlies the extraordinary mechanical properties of spider dragline silk.</title>
        <authorList>
            <person name="Kono N."/>
            <person name="Nakamura H."/>
            <person name="Mori M."/>
            <person name="Yoshida Y."/>
            <person name="Ohtoshi R."/>
            <person name="Malay A.D."/>
            <person name="Moran D.A.P."/>
            <person name="Tomita M."/>
            <person name="Numata K."/>
            <person name="Arakawa K."/>
        </authorList>
    </citation>
    <scope>NUCLEOTIDE SEQUENCE</scope>
</reference>
<sequence length="112" mass="13049">MKSHEHLLTVRKTGRSIKSTKTHRKSRHNTPPTEHPFLKAEAARIKLSREKKRKKKIVVFGGSDFILRGRSRERRERERILKKQGPEMKNGVGCRGEKKNEIGKKRGRGQDK</sequence>